<keyword evidence="2" id="KW-1185">Reference proteome</keyword>
<proteinExistence type="predicted"/>
<dbReference type="Gene3D" id="3.10.450.50">
    <property type="match status" value="1"/>
</dbReference>
<evidence type="ECO:0000313" key="1">
    <source>
        <dbReference type="EMBL" id="RRH92838.1"/>
    </source>
</evidence>
<dbReference type="OrthoDB" id="8081576at2"/>
<accession>A0A3P3F5I1</accession>
<comment type="caution">
    <text evidence="1">The sequence shown here is derived from an EMBL/GenBank/DDBJ whole genome shotgun (WGS) entry which is preliminary data.</text>
</comment>
<dbReference type="EMBL" id="RQXT01000057">
    <property type="protein sequence ID" value="RRH92838.1"/>
    <property type="molecule type" value="Genomic_DNA"/>
</dbReference>
<evidence type="ECO:0008006" key="3">
    <source>
        <dbReference type="Google" id="ProtNLM"/>
    </source>
</evidence>
<dbReference type="Proteomes" id="UP000273786">
    <property type="component" value="Unassembled WGS sequence"/>
</dbReference>
<dbReference type="InterPro" id="IPR032710">
    <property type="entry name" value="NTF2-like_dom_sf"/>
</dbReference>
<dbReference type="SUPFAM" id="SSF54427">
    <property type="entry name" value="NTF2-like"/>
    <property type="match status" value="1"/>
</dbReference>
<name>A0A3P3F5I1_9HYPH</name>
<reference evidence="1 2" key="1">
    <citation type="submission" date="2018-11" db="EMBL/GenBank/DDBJ databases">
        <title>the genome of Mesorhizobium tamadayense DSM 28320.</title>
        <authorList>
            <person name="Gao J."/>
        </authorList>
    </citation>
    <scope>NUCLEOTIDE SEQUENCE [LARGE SCALE GENOMIC DNA]</scope>
    <source>
        <strain evidence="1 2">DSM 28320</strain>
    </source>
</reference>
<gene>
    <name evidence="1" type="ORF">EH240_31020</name>
</gene>
<dbReference type="RefSeq" id="WP_125005733.1">
    <property type="nucleotide sequence ID" value="NZ_RQXT01000057.1"/>
</dbReference>
<evidence type="ECO:0000313" key="2">
    <source>
        <dbReference type="Proteomes" id="UP000273786"/>
    </source>
</evidence>
<organism evidence="1 2">
    <name type="scientific">Mesorhizobium tamadayense</name>
    <dbReference type="NCBI Taxonomy" id="425306"/>
    <lineage>
        <taxon>Bacteria</taxon>
        <taxon>Pseudomonadati</taxon>
        <taxon>Pseudomonadota</taxon>
        <taxon>Alphaproteobacteria</taxon>
        <taxon>Hyphomicrobiales</taxon>
        <taxon>Phyllobacteriaceae</taxon>
        <taxon>Mesorhizobium</taxon>
    </lineage>
</organism>
<dbReference type="AlphaFoldDB" id="A0A3P3F5I1"/>
<protein>
    <recommendedName>
        <fullName evidence="3">SnoaL-like domain-containing protein</fullName>
    </recommendedName>
</protein>
<sequence length="62" mass="6559">MCGKQAVIALTVIHAGRTGDLAWCLATYTEGLAVGNGTSVDVFERQADGAWLIRMCSLNSTD</sequence>